<dbReference type="Gene3D" id="1.10.150.20">
    <property type="entry name" value="5' to 3' exonuclease, C-terminal subdomain"/>
    <property type="match status" value="2"/>
</dbReference>
<dbReference type="Pfam" id="PF12826">
    <property type="entry name" value="HHH_2"/>
    <property type="match status" value="1"/>
</dbReference>
<keyword evidence="11 14" id="KW-0234">DNA repair</keyword>
<dbReference type="SMART" id="SM00532">
    <property type="entry name" value="LIGANc"/>
    <property type="match status" value="1"/>
</dbReference>
<feature type="binding site" evidence="14">
    <location>
        <position position="415"/>
    </location>
    <ligand>
        <name>Zn(2+)</name>
        <dbReference type="ChEBI" id="CHEBI:29105"/>
    </ligand>
</feature>
<dbReference type="EC" id="6.5.1.2" evidence="2 14"/>
<keyword evidence="9 14" id="KW-0460">Magnesium</keyword>
<dbReference type="CDD" id="cd00114">
    <property type="entry name" value="LIGANc"/>
    <property type="match status" value="1"/>
</dbReference>
<feature type="active site" description="N6-AMP-lysine intermediate" evidence="14">
    <location>
        <position position="122"/>
    </location>
</feature>
<comment type="similarity">
    <text evidence="13 14">Belongs to the NAD-dependent DNA ligase family. LigA subfamily.</text>
</comment>
<dbReference type="Proteomes" id="UP000277766">
    <property type="component" value="Unassembled WGS sequence"/>
</dbReference>
<comment type="catalytic activity">
    <reaction evidence="12 14">
        <text>NAD(+) + (deoxyribonucleotide)n-3'-hydroxyl + 5'-phospho-(deoxyribonucleotide)m = (deoxyribonucleotide)n+m + AMP + beta-nicotinamide D-nucleotide.</text>
        <dbReference type="EC" id="6.5.1.2"/>
    </reaction>
</comment>
<dbReference type="NCBIfam" id="NF005932">
    <property type="entry name" value="PRK07956.1"/>
    <property type="match status" value="1"/>
</dbReference>
<dbReference type="InterPro" id="IPR004149">
    <property type="entry name" value="Znf_DNAligase_C4"/>
</dbReference>
<evidence type="ECO:0000256" key="12">
    <source>
        <dbReference type="ARBA" id="ARBA00034005"/>
    </source>
</evidence>
<keyword evidence="6 14" id="KW-0479">Metal-binding</keyword>
<dbReference type="Gene3D" id="3.40.50.10190">
    <property type="entry name" value="BRCT domain"/>
    <property type="match status" value="1"/>
</dbReference>
<evidence type="ECO:0000256" key="14">
    <source>
        <dbReference type="HAMAP-Rule" id="MF_01588"/>
    </source>
</evidence>
<feature type="binding site" evidence="14">
    <location>
        <begin position="85"/>
        <end position="86"/>
    </location>
    <ligand>
        <name>NAD(+)</name>
        <dbReference type="ChEBI" id="CHEBI:57540"/>
    </ligand>
</feature>
<evidence type="ECO:0000256" key="7">
    <source>
        <dbReference type="ARBA" id="ARBA00022763"/>
    </source>
</evidence>
<dbReference type="SMART" id="SM00278">
    <property type="entry name" value="HhH1"/>
    <property type="match status" value="2"/>
</dbReference>
<evidence type="ECO:0000256" key="9">
    <source>
        <dbReference type="ARBA" id="ARBA00022842"/>
    </source>
</evidence>
<evidence type="ECO:0000256" key="8">
    <source>
        <dbReference type="ARBA" id="ARBA00022833"/>
    </source>
</evidence>
<dbReference type="Pfam" id="PF03119">
    <property type="entry name" value="DNA_ligase_ZBD"/>
    <property type="match status" value="1"/>
</dbReference>
<accession>A0A3S0I9W8</accession>
<dbReference type="InterPro" id="IPR004150">
    <property type="entry name" value="NAD_DNA_ligase_OB"/>
</dbReference>
<evidence type="ECO:0000256" key="5">
    <source>
        <dbReference type="ARBA" id="ARBA00022705"/>
    </source>
</evidence>
<dbReference type="PANTHER" id="PTHR23389:SF9">
    <property type="entry name" value="DNA LIGASE"/>
    <property type="match status" value="1"/>
</dbReference>
<dbReference type="RefSeq" id="WP_126351591.1">
    <property type="nucleotide sequence ID" value="NZ_CP086380.1"/>
</dbReference>
<dbReference type="GO" id="GO:0003677">
    <property type="term" value="F:DNA binding"/>
    <property type="evidence" value="ECO:0007669"/>
    <property type="project" value="InterPro"/>
</dbReference>
<dbReference type="Pfam" id="PF03120">
    <property type="entry name" value="OB_DNA_ligase"/>
    <property type="match status" value="1"/>
</dbReference>
<feature type="domain" description="BRCT" evidence="15">
    <location>
        <begin position="592"/>
        <end position="675"/>
    </location>
</feature>
<dbReference type="InterPro" id="IPR013839">
    <property type="entry name" value="DNAligase_adenylation"/>
</dbReference>
<dbReference type="PROSITE" id="PS50172">
    <property type="entry name" value="BRCT"/>
    <property type="match status" value="1"/>
</dbReference>
<keyword evidence="7 14" id="KW-0227">DNA damage</keyword>
<evidence type="ECO:0000313" key="16">
    <source>
        <dbReference type="EMBL" id="RTR28642.1"/>
    </source>
</evidence>
<evidence type="ECO:0000256" key="10">
    <source>
        <dbReference type="ARBA" id="ARBA00023027"/>
    </source>
</evidence>
<dbReference type="OrthoDB" id="9759736at2"/>
<dbReference type="EMBL" id="RXPE01000006">
    <property type="protein sequence ID" value="RTR28642.1"/>
    <property type="molecule type" value="Genomic_DNA"/>
</dbReference>
<feature type="binding site" evidence="14">
    <location>
        <position position="178"/>
    </location>
    <ligand>
        <name>NAD(+)</name>
        <dbReference type="ChEBI" id="CHEBI:57540"/>
    </ligand>
</feature>
<evidence type="ECO:0000259" key="15">
    <source>
        <dbReference type="PROSITE" id="PS50172"/>
    </source>
</evidence>
<dbReference type="HAMAP" id="MF_01588">
    <property type="entry name" value="DNA_ligase_A"/>
    <property type="match status" value="1"/>
</dbReference>
<dbReference type="InterPro" id="IPR001357">
    <property type="entry name" value="BRCT_dom"/>
</dbReference>
<dbReference type="InterPro" id="IPR041663">
    <property type="entry name" value="DisA/LigA_HHH"/>
</dbReference>
<evidence type="ECO:0000256" key="13">
    <source>
        <dbReference type="ARBA" id="ARBA00060881"/>
    </source>
</evidence>
<feature type="binding site" evidence="14">
    <location>
        <position position="412"/>
    </location>
    <ligand>
        <name>Zn(2+)</name>
        <dbReference type="ChEBI" id="CHEBI:29105"/>
    </ligand>
</feature>
<comment type="caution">
    <text evidence="16">The sequence shown here is derived from an EMBL/GenBank/DDBJ whole genome shotgun (WGS) entry which is preliminary data.</text>
</comment>
<evidence type="ECO:0000256" key="3">
    <source>
        <dbReference type="ARBA" id="ARBA00013308"/>
    </source>
</evidence>
<dbReference type="InterPro" id="IPR036420">
    <property type="entry name" value="BRCT_dom_sf"/>
</dbReference>
<keyword evidence="10 14" id="KW-0520">NAD</keyword>
<dbReference type="PIRSF" id="PIRSF001604">
    <property type="entry name" value="LigA"/>
    <property type="match status" value="1"/>
</dbReference>
<keyword evidence="17" id="KW-1185">Reference proteome</keyword>
<keyword evidence="4 14" id="KW-0436">Ligase</keyword>
<dbReference type="AlphaFoldDB" id="A0A3S0I9W8"/>
<evidence type="ECO:0000256" key="4">
    <source>
        <dbReference type="ARBA" id="ARBA00022598"/>
    </source>
</evidence>
<protein>
    <recommendedName>
        <fullName evidence="3 14">DNA ligase</fullName>
        <ecNumber evidence="2 14">6.5.1.2</ecNumber>
    </recommendedName>
    <alternativeName>
        <fullName evidence="14">Polydeoxyribonucleotide synthase [NAD(+)]</fullName>
    </alternativeName>
</protein>
<reference evidence="16 17" key="1">
    <citation type="submission" date="2018-12" db="EMBL/GenBank/DDBJ databases">
        <title>Deinococcus radiophilus ATCC 27603 genome sequencing and assembly.</title>
        <authorList>
            <person name="Maclea K.S."/>
            <person name="Maynard C.R."/>
        </authorList>
    </citation>
    <scope>NUCLEOTIDE SEQUENCE [LARGE SCALE GENOMIC DNA]</scope>
    <source>
        <strain evidence="16 17">ATCC 27603</strain>
    </source>
</reference>
<evidence type="ECO:0000256" key="11">
    <source>
        <dbReference type="ARBA" id="ARBA00023204"/>
    </source>
</evidence>
<dbReference type="GO" id="GO:0006281">
    <property type="term" value="P:DNA repair"/>
    <property type="evidence" value="ECO:0007669"/>
    <property type="project" value="UniProtKB-KW"/>
</dbReference>
<dbReference type="SUPFAM" id="SSF47781">
    <property type="entry name" value="RuvA domain 2-like"/>
    <property type="match status" value="1"/>
</dbReference>
<comment type="cofactor">
    <cofactor evidence="14">
        <name>Mg(2+)</name>
        <dbReference type="ChEBI" id="CHEBI:18420"/>
    </cofactor>
    <cofactor evidence="14">
        <name>Mn(2+)</name>
        <dbReference type="ChEBI" id="CHEBI:29035"/>
    </cofactor>
</comment>
<dbReference type="FunFam" id="2.40.50.140:FF:000012">
    <property type="entry name" value="DNA ligase"/>
    <property type="match status" value="1"/>
</dbReference>
<dbReference type="GO" id="GO:0005829">
    <property type="term" value="C:cytosol"/>
    <property type="evidence" value="ECO:0007669"/>
    <property type="project" value="TreeGrafter"/>
</dbReference>
<dbReference type="SUPFAM" id="SSF50249">
    <property type="entry name" value="Nucleic acid-binding proteins"/>
    <property type="match status" value="1"/>
</dbReference>
<dbReference type="Gene3D" id="1.10.287.610">
    <property type="entry name" value="Helix hairpin bin"/>
    <property type="match status" value="1"/>
</dbReference>
<dbReference type="SUPFAM" id="SSF52113">
    <property type="entry name" value="BRCT domain"/>
    <property type="match status" value="1"/>
</dbReference>
<dbReference type="FunFam" id="1.10.150.20:FF:000007">
    <property type="entry name" value="DNA ligase"/>
    <property type="match status" value="1"/>
</dbReference>
<dbReference type="GO" id="GO:0003911">
    <property type="term" value="F:DNA ligase (NAD+) activity"/>
    <property type="evidence" value="ECO:0007669"/>
    <property type="project" value="UniProtKB-UniRule"/>
</dbReference>
<evidence type="ECO:0000313" key="17">
    <source>
        <dbReference type="Proteomes" id="UP000277766"/>
    </source>
</evidence>
<feature type="binding site" evidence="14">
    <location>
        <position position="318"/>
    </location>
    <ligand>
        <name>NAD(+)</name>
        <dbReference type="ChEBI" id="CHEBI:57540"/>
    </ligand>
</feature>
<dbReference type="Pfam" id="PF00533">
    <property type="entry name" value="BRCT"/>
    <property type="match status" value="1"/>
</dbReference>
<sequence>MSTESPLTHAEYLDLRDEVERHNRAYHEQDDPEIPDDQYDALVHRLRAAEAEHPEWADGLSPAQQVGGAVSTAFESVDHPTPMTSLDNAFGDDEMYGWQERLARSMNMDPETAEFRYTTELKIDGLSVNLYYRDGELQWAATRGNGRTGEKVTAQVLTVPGIPQQLPGLRGELEVRGEVYLAREDFAAYNARAEELGEPLLKNPRNGAAGALRQKDPEVTRRRGLKAIFYSLGKRDGVPARTQGEVLDWLAAQGFATSPYSRTLDGLEAALAYHAALTASRADLPFDADGTVIKLDALALQGEAGFTSRAPRWAIAYKFPVEEAETVLEEISVGVGRTGKITPLAHLAPRLIEGSTVSRATLHNEDFVRDLDLRLGDTVVVRKSGGVIPQIMRVIPERRPADAQPYVFPTECPQCAHALVRTEGDANTYCPNPACPAQQFERISYFVSREAMDIRGVGEQLIRQLLAQELVRDAADLYTLSAETLAGLERSGDKKAANILVQLEASKTRPLWRVINALGIQHVGARVSQALAAQFGMLDHLVAADEAAVAAVPGLGPVIARNLVAALQDEAMRDLLRRLEEAGVQPPQEQQQRGTALSGLSFVITGTLSQPRDHYRALLESQGARVTGSVTKKTSFLLAGEDAGSKLEKAQQLGTAVLDEHGLAALLTEHGVLAG</sequence>
<dbReference type="GO" id="GO:0006260">
    <property type="term" value="P:DNA replication"/>
    <property type="evidence" value="ECO:0007669"/>
    <property type="project" value="UniProtKB-KW"/>
</dbReference>
<dbReference type="GO" id="GO:0046872">
    <property type="term" value="F:metal ion binding"/>
    <property type="evidence" value="ECO:0007669"/>
    <property type="project" value="UniProtKB-KW"/>
</dbReference>
<dbReference type="Gene3D" id="3.30.470.30">
    <property type="entry name" value="DNA ligase/mRNA capping enzyme"/>
    <property type="match status" value="1"/>
</dbReference>
<feature type="binding site" evidence="14">
    <location>
        <position position="143"/>
    </location>
    <ligand>
        <name>NAD(+)</name>
        <dbReference type="ChEBI" id="CHEBI:57540"/>
    </ligand>
</feature>
<dbReference type="Gene3D" id="6.20.10.30">
    <property type="match status" value="1"/>
</dbReference>
<feature type="binding site" evidence="14">
    <location>
        <position position="120"/>
    </location>
    <ligand>
        <name>NAD(+)</name>
        <dbReference type="ChEBI" id="CHEBI:57540"/>
    </ligand>
</feature>
<dbReference type="Gene3D" id="2.40.50.140">
    <property type="entry name" value="Nucleic acid-binding proteins"/>
    <property type="match status" value="1"/>
</dbReference>
<evidence type="ECO:0000256" key="2">
    <source>
        <dbReference type="ARBA" id="ARBA00012722"/>
    </source>
</evidence>
<evidence type="ECO:0000256" key="1">
    <source>
        <dbReference type="ARBA" id="ARBA00004067"/>
    </source>
</evidence>
<keyword evidence="5 14" id="KW-0235">DNA replication</keyword>
<organism evidence="16 17">
    <name type="scientific">Deinococcus radiophilus</name>
    <dbReference type="NCBI Taxonomy" id="32062"/>
    <lineage>
        <taxon>Bacteria</taxon>
        <taxon>Thermotogati</taxon>
        <taxon>Deinococcota</taxon>
        <taxon>Deinococci</taxon>
        <taxon>Deinococcales</taxon>
        <taxon>Deinococcaceae</taxon>
        <taxon>Deinococcus</taxon>
    </lineage>
</organism>
<dbReference type="InterPro" id="IPR013840">
    <property type="entry name" value="DNAligase_N"/>
</dbReference>
<proteinExistence type="inferred from homology"/>
<dbReference type="NCBIfam" id="TIGR00575">
    <property type="entry name" value="dnlj"/>
    <property type="match status" value="1"/>
</dbReference>
<comment type="function">
    <text evidence="1 14">DNA ligase that catalyzes the formation of phosphodiester linkages between 5'-phosphoryl and 3'-hydroxyl groups in double-stranded DNA using NAD as a coenzyme and as the energy source for the reaction. It is essential for DNA replication and repair of damaged DNA.</text>
</comment>
<dbReference type="InterPro" id="IPR001679">
    <property type="entry name" value="DNA_ligase"/>
</dbReference>
<dbReference type="InterPro" id="IPR010994">
    <property type="entry name" value="RuvA_2-like"/>
</dbReference>
<dbReference type="InterPro" id="IPR012340">
    <property type="entry name" value="NA-bd_OB-fold"/>
</dbReference>
<feature type="binding site" evidence="14">
    <location>
        <position position="294"/>
    </location>
    <ligand>
        <name>NAD(+)</name>
        <dbReference type="ChEBI" id="CHEBI:57540"/>
    </ligand>
</feature>
<evidence type="ECO:0000256" key="6">
    <source>
        <dbReference type="ARBA" id="ARBA00022723"/>
    </source>
</evidence>
<dbReference type="SUPFAM" id="SSF56091">
    <property type="entry name" value="DNA ligase/mRNA capping enzyme, catalytic domain"/>
    <property type="match status" value="1"/>
</dbReference>
<dbReference type="InterPro" id="IPR003583">
    <property type="entry name" value="Hlx-hairpin-Hlx_DNA-bd_motif"/>
</dbReference>
<keyword evidence="14" id="KW-0464">Manganese</keyword>
<keyword evidence="8 14" id="KW-0862">Zinc</keyword>
<gene>
    <name evidence="14 16" type="primary">ligA</name>
    <name evidence="16" type="ORF">EJ104_04630</name>
</gene>
<dbReference type="PANTHER" id="PTHR23389">
    <property type="entry name" value="CHROMOSOME TRANSMISSION FIDELITY FACTOR 18"/>
    <property type="match status" value="1"/>
</dbReference>
<dbReference type="SMART" id="SM00292">
    <property type="entry name" value="BRCT"/>
    <property type="match status" value="1"/>
</dbReference>
<name>A0A3S0I9W8_9DEIO</name>
<feature type="binding site" evidence="14">
    <location>
        <position position="430"/>
    </location>
    <ligand>
        <name>Zn(2+)</name>
        <dbReference type="ChEBI" id="CHEBI:29105"/>
    </ligand>
</feature>
<feature type="binding site" evidence="14">
    <location>
        <position position="435"/>
    </location>
    <ligand>
        <name>Zn(2+)</name>
        <dbReference type="ChEBI" id="CHEBI:29105"/>
    </ligand>
</feature>
<dbReference type="Pfam" id="PF01653">
    <property type="entry name" value="DNA_ligase_aden"/>
    <property type="match status" value="1"/>
</dbReference>
<feature type="binding site" evidence="14">
    <location>
        <begin position="36"/>
        <end position="40"/>
    </location>
    <ligand>
        <name>NAD(+)</name>
        <dbReference type="ChEBI" id="CHEBI:57540"/>
    </ligand>
</feature>
<dbReference type="Pfam" id="PF14520">
    <property type="entry name" value="HHH_5"/>
    <property type="match status" value="1"/>
</dbReference>